<sequence>MMTDSETQRISKLLSLVLRHKPEKIGVTLDKNGWTDVDTLLIKLAGNGFRVDRDQLRYIVETNNKKRFAFSPDEKRIRANQGHSIQVDLGYTEKQPPQHLYHGTATRFLDIILTEGLKKMNRHHVHLSSEEQTAHTVGSRHGKPIVLTIKAGEMKANGHVFYQSENGVWLTDSVPASYIIHE</sequence>
<proteinExistence type="inferred from homology"/>
<dbReference type="InterPro" id="IPR022928">
    <property type="entry name" value="RNA_2'-PTrans_KptA"/>
</dbReference>
<dbReference type="Pfam" id="PF01885">
    <property type="entry name" value="PTS_2-RNA"/>
    <property type="match status" value="1"/>
</dbReference>
<dbReference type="PANTHER" id="PTHR12684">
    <property type="entry name" value="PUTATIVE PHOSPHOTRANSFERASE"/>
    <property type="match status" value="1"/>
</dbReference>
<dbReference type="HAMAP" id="MF_00299">
    <property type="entry name" value="KptA"/>
    <property type="match status" value="1"/>
</dbReference>
<dbReference type="GO" id="GO:0003950">
    <property type="term" value="F:NAD+ poly-ADP-ribosyltransferase activity"/>
    <property type="evidence" value="ECO:0007669"/>
    <property type="project" value="InterPro"/>
</dbReference>
<dbReference type="Gene3D" id="1.10.10.970">
    <property type="entry name" value="RNA 2'-phosphotransferase, Tpt1/KptA family, N-terminal domain"/>
    <property type="match status" value="1"/>
</dbReference>
<dbReference type="AlphaFoldDB" id="A0A926XYL3"/>
<protein>
    <recommendedName>
        <fullName evidence="5">Probable RNA 2'-phosphotransferase</fullName>
        <ecNumber evidence="5">2.7.1.-</ecNumber>
    </recommendedName>
</protein>
<gene>
    <name evidence="5" type="primary">kptA</name>
    <name evidence="6" type="ORF">IC229_06200</name>
</gene>
<dbReference type="GO" id="GO:0006388">
    <property type="term" value="P:tRNA splicing, via endonucleolytic cleavage and ligation"/>
    <property type="evidence" value="ECO:0007669"/>
    <property type="project" value="UniProtKB-UniRule"/>
</dbReference>
<keyword evidence="7" id="KW-1185">Reference proteome</keyword>
<dbReference type="InterPro" id="IPR042081">
    <property type="entry name" value="RNA_2'-PTrans_C"/>
</dbReference>
<dbReference type="RefSeq" id="WP_190886064.1">
    <property type="nucleotide sequence ID" value="NZ_JACWZY010000003.1"/>
</dbReference>
<evidence type="ECO:0000313" key="6">
    <source>
        <dbReference type="EMBL" id="MBD2700218.1"/>
    </source>
</evidence>
<dbReference type="PANTHER" id="PTHR12684:SF2">
    <property type="entry name" value="TRNA 2'-PHOSPHOTRANSFERASE 1"/>
    <property type="match status" value="1"/>
</dbReference>
<name>A0A926XYL3_9BACT</name>
<evidence type="ECO:0000256" key="3">
    <source>
        <dbReference type="ARBA" id="ARBA00023027"/>
    </source>
</evidence>
<evidence type="ECO:0000256" key="5">
    <source>
        <dbReference type="HAMAP-Rule" id="MF_00299"/>
    </source>
</evidence>
<comment type="function">
    <text evidence="4 5">Removes the 2'-phosphate from RNA via an intermediate in which the phosphate is ADP-ribosylated by NAD followed by a presumed transesterification to release the RNA and generate ADP-ribose 1''-2''-cyclic phosphate (APPR&gt;P). May function as an ADP-ribosylase.</text>
</comment>
<dbReference type="GO" id="GO:0000215">
    <property type="term" value="F:tRNA 2'-phosphotransferase activity"/>
    <property type="evidence" value="ECO:0007669"/>
    <property type="project" value="TreeGrafter"/>
</dbReference>
<keyword evidence="3 5" id="KW-0520">NAD</keyword>
<evidence type="ECO:0000256" key="2">
    <source>
        <dbReference type="ARBA" id="ARBA00022679"/>
    </source>
</evidence>
<dbReference type="NCBIfam" id="NF002014">
    <property type="entry name" value="PRK00819.1-4"/>
    <property type="match status" value="1"/>
</dbReference>
<dbReference type="Proteomes" id="UP000598820">
    <property type="component" value="Unassembled WGS sequence"/>
</dbReference>
<dbReference type="SUPFAM" id="SSF56399">
    <property type="entry name" value="ADP-ribosylation"/>
    <property type="match status" value="1"/>
</dbReference>
<dbReference type="Gene3D" id="3.20.170.30">
    <property type="match status" value="1"/>
</dbReference>
<reference evidence="6" key="1">
    <citation type="submission" date="2020-09" db="EMBL/GenBank/DDBJ databases">
        <authorList>
            <person name="Kim M.K."/>
        </authorList>
    </citation>
    <scope>NUCLEOTIDE SEQUENCE</scope>
    <source>
        <strain evidence="6">BT702</strain>
    </source>
</reference>
<comment type="similarity">
    <text evidence="1 5">Belongs to the KptA/TPT1 family.</text>
</comment>
<dbReference type="InterPro" id="IPR002745">
    <property type="entry name" value="Ptrans_KptA/Tpt1"/>
</dbReference>
<organism evidence="6 7">
    <name type="scientific">Spirosoma profusum</name>
    <dbReference type="NCBI Taxonomy" id="2771354"/>
    <lineage>
        <taxon>Bacteria</taxon>
        <taxon>Pseudomonadati</taxon>
        <taxon>Bacteroidota</taxon>
        <taxon>Cytophagia</taxon>
        <taxon>Cytophagales</taxon>
        <taxon>Cytophagaceae</taxon>
        <taxon>Spirosoma</taxon>
    </lineage>
</organism>
<dbReference type="EMBL" id="JACWZY010000003">
    <property type="protein sequence ID" value="MBD2700218.1"/>
    <property type="molecule type" value="Genomic_DNA"/>
</dbReference>
<evidence type="ECO:0000313" key="7">
    <source>
        <dbReference type="Proteomes" id="UP000598820"/>
    </source>
</evidence>
<dbReference type="InterPro" id="IPR042080">
    <property type="entry name" value="RNA_2'-PTrans_N"/>
</dbReference>
<dbReference type="EC" id="2.7.1.-" evidence="5"/>
<keyword evidence="2 5" id="KW-0808">Transferase</keyword>
<accession>A0A926XYL3</accession>
<comment type="caution">
    <text evidence="6">The sequence shown here is derived from an EMBL/GenBank/DDBJ whole genome shotgun (WGS) entry which is preliminary data.</text>
</comment>
<evidence type="ECO:0000256" key="1">
    <source>
        <dbReference type="ARBA" id="ARBA00009836"/>
    </source>
</evidence>
<evidence type="ECO:0000256" key="4">
    <source>
        <dbReference type="ARBA" id="ARBA00025212"/>
    </source>
</evidence>